<name>A0A6V7U8I3_MELEN</name>
<gene>
    <name evidence="2" type="ORF">MENT_LOCUS8644</name>
</gene>
<evidence type="ECO:0000313" key="2">
    <source>
        <dbReference type="EMBL" id="CAD2146492.1"/>
    </source>
</evidence>
<organism evidence="2 3">
    <name type="scientific">Meloidogyne enterolobii</name>
    <name type="common">Root-knot nematode worm</name>
    <name type="synonym">Meloidogyne mayaguensis</name>
    <dbReference type="NCBI Taxonomy" id="390850"/>
    <lineage>
        <taxon>Eukaryota</taxon>
        <taxon>Metazoa</taxon>
        <taxon>Ecdysozoa</taxon>
        <taxon>Nematoda</taxon>
        <taxon>Chromadorea</taxon>
        <taxon>Rhabditida</taxon>
        <taxon>Tylenchina</taxon>
        <taxon>Tylenchomorpha</taxon>
        <taxon>Tylenchoidea</taxon>
        <taxon>Meloidogynidae</taxon>
        <taxon>Meloidogyninae</taxon>
        <taxon>Meloidogyne</taxon>
    </lineage>
</organism>
<accession>A0A6V7U8I3</accession>
<keyword evidence="1" id="KW-1133">Transmembrane helix</keyword>
<dbReference type="EMBL" id="CAJEWN010000037">
    <property type="protein sequence ID" value="CAD2146492.1"/>
    <property type="molecule type" value="Genomic_DNA"/>
</dbReference>
<evidence type="ECO:0000256" key="1">
    <source>
        <dbReference type="SAM" id="Phobius"/>
    </source>
</evidence>
<dbReference type="Proteomes" id="UP000580250">
    <property type="component" value="Unassembled WGS sequence"/>
</dbReference>
<feature type="transmembrane region" description="Helical" evidence="1">
    <location>
        <begin position="62"/>
        <end position="84"/>
    </location>
</feature>
<reference evidence="2 3" key="1">
    <citation type="submission" date="2020-08" db="EMBL/GenBank/DDBJ databases">
        <authorList>
            <person name="Koutsovoulos G."/>
            <person name="Danchin GJ E."/>
        </authorList>
    </citation>
    <scope>NUCLEOTIDE SEQUENCE [LARGE SCALE GENOMIC DNA]</scope>
</reference>
<protein>
    <submittedName>
        <fullName evidence="2">Uncharacterized protein</fullName>
    </submittedName>
</protein>
<dbReference type="AlphaFoldDB" id="A0A6V7U8I3"/>
<evidence type="ECO:0000313" key="3">
    <source>
        <dbReference type="Proteomes" id="UP000580250"/>
    </source>
</evidence>
<sequence length="91" mass="11141">MLKRPELVQHKMYLNFQPAAYFCLWKTIHERALDWRNQNEFKATAYSELPTVKHFREGDEHFMIMSAFYLCGDLTNLNLFLYFINYNFNYK</sequence>
<proteinExistence type="predicted"/>
<keyword evidence="1" id="KW-0812">Transmembrane</keyword>
<dbReference type="OrthoDB" id="2019572at2759"/>
<keyword evidence="1" id="KW-0472">Membrane</keyword>
<comment type="caution">
    <text evidence="2">The sequence shown here is derived from an EMBL/GenBank/DDBJ whole genome shotgun (WGS) entry which is preliminary data.</text>
</comment>